<reference evidence="1" key="2">
    <citation type="submission" date="2021-05" db="EMBL/GenBank/DDBJ databases">
        <authorList>
            <person name="Pain A."/>
        </authorList>
    </citation>
    <scope>NUCLEOTIDE SEQUENCE</scope>
    <source>
        <strain evidence="1">1802A</strain>
    </source>
</reference>
<name>A0AAD9GKN9_BABDI</name>
<dbReference type="Proteomes" id="UP001195914">
    <property type="component" value="Unassembled WGS sequence"/>
</dbReference>
<accession>A0AAD9GKN9</accession>
<evidence type="ECO:0000313" key="1">
    <source>
        <dbReference type="EMBL" id="KAK1940204.1"/>
    </source>
</evidence>
<gene>
    <name evidence="1" type="ORF">X943_002741</name>
</gene>
<dbReference type="EMBL" id="JAHBMH010000005">
    <property type="protein sequence ID" value="KAK1940204.1"/>
    <property type="molecule type" value="Genomic_DNA"/>
</dbReference>
<comment type="caution">
    <text evidence="1">The sequence shown here is derived from an EMBL/GenBank/DDBJ whole genome shotgun (WGS) entry which is preliminary data.</text>
</comment>
<keyword evidence="2" id="KW-1185">Reference proteome</keyword>
<sequence length="128" mass="13829">MAAGKTKKIGGKIFFMLSTGLSIELRILPMRIPGTIKAPDGILKGLTKKTSGLPIDPVNKSRREFRLRIQGRSKFLKESKKLSKGLGGIPGNTEHKLKKTGQRVKTICAKDMEGSGKVITRLGSGGKI</sequence>
<protein>
    <submittedName>
        <fullName evidence="1">Uncharacterized protein</fullName>
    </submittedName>
</protein>
<evidence type="ECO:0000313" key="2">
    <source>
        <dbReference type="Proteomes" id="UP001195914"/>
    </source>
</evidence>
<dbReference type="AlphaFoldDB" id="A0AAD9GKN9"/>
<reference evidence="1" key="1">
    <citation type="journal article" date="2014" name="Nucleic Acids Res.">
        <title>The evolutionary dynamics of variant antigen genes in Babesia reveal a history of genomic innovation underlying host-parasite interaction.</title>
        <authorList>
            <person name="Jackson A.P."/>
            <person name="Otto T.D."/>
            <person name="Darby A."/>
            <person name="Ramaprasad A."/>
            <person name="Xia D."/>
            <person name="Echaide I.E."/>
            <person name="Farber M."/>
            <person name="Gahlot S."/>
            <person name="Gamble J."/>
            <person name="Gupta D."/>
            <person name="Gupta Y."/>
            <person name="Jackson L."/>
            <person name="Malandrin L."/>
            <person name="Malas T.B."/>
            <person name="Moussa E."/>
            <person name="Nair M."/>
            <person name="Reid A.J."/>
            <person name="Sanders M."/>
            <person name="Sharma J."/>
            <person name="Tracey A."/>
            <person name="Quail M.A."/>
            <person name="Weir W."/>
            <person name="Wastling J.M."/>
            <person name="Hall N."/>
            <person name="Willadsen P."/>
            <person name="Lingelbach K."/>
            <person name="Shiels B."/>
            <person name="Tait A."/>
            <person name="Berriman M."/>
            <person name="Allred D.R."/>
            <person name="Pain A."/>
        </authorList>
    </citation>
    <scope>NUCLEOTIDE SEQUENCE</scope>
    <source>
        <strain evidence="1">1802A</strain>
    </source>
</reference>
<organism evidence="1 2">
    <name type="scientific">Babesia divergens</name>
    <dbReference type="NCBI Taxonomy" id="32595"/>
    <lineage>
        <taxon>Eukaryota</taxon>
        <taxon>Sar</taxon>
        <taxon>Alveolata</taxon>
        <taxon>Apicomplexa</taxon>
        <taxon>Aconoidasida</taxon>
        <taxon>Piroplasmida</taxon>
        <taxon>Babesiidae</taxon>
        <taxon>Babesia</taxon>
    </lineage>
</organism>
<proteinExistence type="predicted"/>